<keyword evidence="4 5" id="KW-0472">Membrane</keyword>
<dbReference type="GO" id="GO:0016020">
    <property type="term" value="C:membrane"/>
    <property type="evidence" value="ECO:0007669"/>
    <property type="project" value="UniProtKB-SubCell"/>
</dbReference>
<keyword evidence="3 5" id="KW-1133">Transmembrane helix</keyword>
<evidence type="ECO:0000256" key="4">
    <source>
        <dbReference type="ARBA" id="ARBA00023136"/>
    </source>
</evidence>
<protein>
    <submittedName>
        <fullName evidence="7">TM2 domain-containing protein</fullName>
    </submittedName>
</protein>
<dbReference type="InterPro" id="IPR007829">
    <property type="entry name" value="TM2"/>
</dbReference>
<dbReference type="Proteomes" id="UP000285794">
    <property type="component" value="Unassembled WGS sequence"/>
</dbReference>
<gene>
    <name evidence="7" type="ORF">DWB61_01840</name>
</gene>
<comment type="caution">
    <text evidence="7">The sequence shown here is derived from an EMBL/GenBank/DDBJ whole genome shotgun (WGS) entry which is preliminary data.</text>
</comment>
<evidence type="ECO:0000256" key="1">
    <source>
        <dbReference type="ARBA" id="ARBA00004141"/>
    </source>
</evidence>
<feature type="domain" description="TM2" evidence="6">
    <location>
        <begin position="46"/>
        <end position="95"/>
    </location>
</feature>
<dbReference type="OrthoDB" id="9816361at2"/>
<organism evidence="7 8">
    <name type="scientific">Ancylomarina euxinus</name>
    <dbReference type="NCBI Taxonomy" id="2283627"/>
    <lineage>
        <taxon>Bacteria</taxon>
        <taxon>Pseudomonadati</taxon>
        <taxon>Bacteroidota</taxon>
        <taxon>Bacteroidia</taxon>
        <taxon>Marinilabiliales</taxon>
        <taxon>Marinifilaceae</taxon>
        <taxon>Ancylomarina</taxon>
    </lineage>
</organism>
<dbReference type="Pfam" id="PF05154">
    <property type="entry name" value="TM2"/>
    <property type="match status" value="1"/>
</dbReference>
<comment type="subcellular location">
    <subcellularLocation>
        <location evidence="1">Membrane</location>
        <topology evidence="1">Multi-pass membrane protein</topology>
    </subcellularLocation>
</comment>
<accession>A0A425Y8N3</accession>
<reference evidence="7 8" key="1">
    <citation type="submission" date="2018-07" db="EMBL/GenBank/DDBJ databases">
        <title>Draft genome sequence of Ancylomarina sp. M1P.</title>
        <authorList>
            <person name="Yadav S."/>
            <person name="Villanueva L."/>
            <person name="Damste J.S.S."/>
        </authorList>
    </citation>
    <scope>NUCLEOTIDE SEQUENCE [LARGE SCALE GENOMIC DNA]</scope>
    <source>
        <strain evidence="7 8">M1P</strain>
    </source>
</reference>
<evidence type="ECO:0000259" key="6">
    <source>
        <dbReference type="Pfam" id="PF05154"/>
    </source>
</evidence>
<feature type="transmembrane region" description="Helical" evidence="5">
    <location>
        <begin position="76"/>
        <end position="97"/>
    </location>
</feature>
<name>A0A425Y8N3_9BACT</name>
<evidence type="ECO:0000313" key="8">
    <source>
        <dbReference type="Proteomes" id="UP000285794"/>
    </source>
</evidence>
<evidence type="ECO:0000256" key="2">
    <source>
        <dbReference type="ARBA" id="ARBA00022692"/>
    </source>
</evidence>
<keyword evidence="2 5" id="KW-0812">Transmembrane</keyword>
<dbReference type="EMBL" id="QQWG01000001">
    <property type="protein sequence ID" value="RRG24777.1"/>
    <property type="molecule type" value="Genomic_DNA"/>
</dbReference>
<dbReference type="AlphaFoldDB" id="A0A425Y8N3"/>
<dbReference type="RefSeq" id="WP_125029187.1">
    <property type="nucleotide sequence ID" value="NZ_JAPXVP010000001.1"/>
</dbReference>
<sequence>MDTSKVDLFLMTNAKYFESYQIPAIKNMIQDLDDDKFIVLQTLNLKDPTVALILSLLNIVAPFSFDRFFIGDIGLGIIKLLTCGGLFIWIIVDWFIIMERTRQVNYEKLQQALMYNA</sequence>
<proteinExistence type="predicted"/>
<keyword evidence="8" id="KW-1185">Reference proteome</keyword>
<evidence type="ECO:0000313" key="7">
    <source>
        <dbReference type="EMBL" id="RRG24777.1"/>
    </source>
</evidence>
<evidence type="ECO:0000256" key="5">
    <source>
        <dbReference type="SAM" id="Phobius"/>
    </source>
</evidence>
<evidence type="ECO:0000256" key="3">
    <source>
        <dbReference type="ARBA" id="ARBA00022989"/>
    </source>
</evidence>